<dbReference type="InterPro" id="IPR046947">
    <property type="entry name" value="LytR-like"/>
</dbReference>
<dbReference type="SUPFAM" id="SSF52172">
    <property type="entry name" value="CheY-like"/>
    <property type="match status" value="1"/>
</dbReference>
<dbReference type="AlphaFoldDB" id="A0A2W2AI73"/>
<accession>A0A2W2AI73</accession>
<evidence type="ECO:0000313" key="5">
    <source>
        <dbReference type="Proteomes" id="UP000248745"/>
    </source>
</evidence>
<proteinExistence type="predicted"/>
<dbReference type="RefSeq" id="WP_111000280.1">
    <property type="nucleotide sequence ID" value="NZ_QKTW01000022.1"/>
</dbReference>
<dbReference type="EMBL" id="QKTW01000022">
    <property type="protein sequence ID" value="PZF71910.1"/>
    <property type="molecule type" value="Genomic_DNA"/>
</dbReference>
<dbReference type="Gene3D" id="2.40.50.1020">
    <property type="entry name" value="LytTr DNA-binding domain"/>
    <property type="match status" value="1"/>
</dbReference>
<keyword evidence="5" id="KW-1185">Reference proteome</keyword>
<dbReference type="InterPro" id="IPR001789">
    <property type="entry name" value="Sig_transdc_resp-reg_receiver"/>
</dbReference>
<dbReference type="PROSITE" id="PS50930">
    <property type="entry name" value="HTH_LYTTR"/>
    <property type="match status" value="1"/>
</dbReference>
<dbReference type="PROSITE" id="PS50110">
    <property type="entry name" value="RESPONSE_REGULATORY"/>
    <property type="match status" value="1"/>
</dbReference>
<dbReference type="SMART" id="SM00448">
    <property type="entry name" value="REC"/>
    <property type="match status" value="1"/>
</dbReference>
<dbReference type="Proteomes" id="UP000248745">
    <property type="component" value="Unassembled WGS sequence"/>
</dbReference>
<dbReference type="OrthoDB" id="2168082at2"/>
<dbReference type="GO" id="GO:0000156">
    <property type="term" value="F:phosphorelay response regulator activity"/>
    <property type="evidence" value="ECO:0007669"/>
    <property type="project" value="InterPro"/>
</dbReference>
<protein>
    <submittedName>
        <fullName evidence="4">DNA-binding response regulator</fullName>
    </submittedName>
</protein>
<sequence length="253" mass="29221">MNIIIVEDELKTAQSLEKIISGIRPEANVIGRYQSIEDTVSALSVKGMPNLIFMDVQLADGLCFEIFKLVEVTCPVVFCTAFDEYALKAFKNGGIDYVLKPFSKEDIEAAFKKVDELQNFFQQHKAPDLDGLLTQLNTPKGKTSFLVFLNQKYKTIHIDDIAFFYIKHDGTWIATFDKQQYPINQSLDQLTQAVSTQQFYRLNRQYLVNFKAIKEIEPYFMRKLFVRLVIETPDKLLVNKEKSGSFLAWMENR</sequence>
<dbReference type="GO" id="GO:0003677">
    <property type="term" value="F:DNA binding"/>
    <property type="evidence" value="ECO:0007669"/>
    <property type="project" value="UniProtKB-KW"/>
</dbReference>
<dbReference type="Gene3D" id="3.40.50.2300">
    <property type="match status" value="1"/>
</dbReference>
<organism evidence="4 5">
    <name type="scientific">Taibaiella soli</name>
    <dbReference type="NCBI Taxonomy" id="1649169"/>
    <lineage>
        <taxon>Bacteria</taxon>
        <taxon>Pseudomonadati</taxon>
        <taxon>Bacteroidota</taxon>
        <taxon>Chitinophagia</taxon>
        <taxon>Chitinophagales</taxon>
        <taxon>Chitinophagaceae</taxon>
        <taxon>Taibaiella</taxon>
    </lineage>
</organism>
<evidence type="ECO:0000259" key="3">
    <source>
        <dbReference type="PROSITE" id="PS50930"/>
    </source>
</evidence>
<keyword evidence="1" id="KW-0597">Phosphoprotein</keyword>
<evidence type="ECO:0000256" key="1">
    <source>
        <dbReference type="PROSITE-ProRule" id="PRU00169"/>
    </source>
</evidence>
<comment type="caution">
    <text evidence="4">The sequence shown here is derived from an EMBL/GenBank/DDBJ whole genome shotgun (WGS) entry which is preliminary data.</text>
</comment>
<feature type="domain" description="Response regulatory" evidence="2">
    <location>
        <begin position="2"/>
        <end position="115"/>
    </location>
</feature>
<dbReference type="Pfam" id="PF00072">
    <property type="entry name" value="Response_reg"/>
    <property type="match status" value="1"/>
</dbReference>
<dbReference type="InterPro" id="IPR007492">
    <property type="entry name" value="LytTR_DNA-bd_dom"/>
</dbReference>
<dbReference type="SMART" id="SM00850">
    <property type="entry name" value="LytTR"/>
    <property type="match status" value="1"/>
</dbReference>
<evidence type="ECO:0000259" key="2">
    <source>
        <dbReference type="PROSITE" id="PS50110"/>
    </source>
</evidence>
<dbReference type="Pfam" id="PF04397">
    <property type="entry name" value="LytTR"/>
    <property type="match status" value="1"/>
</dbReference>
<name>A0A2W2AI73_9BACT</name>
<feature type="domain" description="HTH LytTR-type" evidence="3">
    <location>
        <begin position="145"/>
        <end position="218"/>
    </location>
</feature>
<dbReference type="PANTHER" id="PTHR37299">
    <property type="entry name" value="TRANSCRIPTIONAL REGULATOR-RELATED"/>
    <property type="match status" value="1"/>
</dbReference>
<keyword evidence="4" id="KW-0238">DNA-binding</keyword>
<dbReference type="InterPro" id="IPR011006">
    <property type="entry name" value="CheY-like_superfamily"/>
</dbReference>
<gene>
    <name evidence="4" type="ORF">DN068_17815</name>
</gene>
<feature type="modified residue" description="4-aspartylphosphate" evidence="1">
    <location>
        <position position="55"/>
    </location>
</feature>
<evidence type="ECO:0000313" key="4">
    <source>
        <dbReference type="EMBL" id="PZF71910.1"/>
    </source>
</evidence>
<dbReference type="PANTHER" id="PTHR37299:SF1">
    <property type="entry name" value="STAGE 0 SPORULATION PROTEIN A HOMOLOG"/>
    <property type="match status" value="1"/>
</dbReference>
<reference evidence="4 5" key="1">
    <citation type="submission" date="2018-06" db="EMBL/GenBank/DDBJ databases">
        <title>Mucibacter soli gen. nov., sp. nov., a new member of the family Chitinophagaceae producing mucin.</title>
        <authorList>
            <person name="Kim M.-K."/>
            <person name="Park S."/>
            <person name="Kim T.-S."/>
            <person name="Joung Y."/>
            <person name="Han J.-H."/>
            <person name="Kim S.B."/>
        </authorList>
    </citation>
    <scope>NUCLEOTIDE SEQUENCE [LARGE SCALE GENOMIC DNA]</scope>
    <source>
        <strain evidence="4 5">R1-15</strain>
    </source>
</reference>